<dbReference type="Pfam" id="PF12550">
    <property type="entry name" value="GCR1_C"/>
    <property type="match status" value="1"/>
</dbReference>
<dbReference type="AlphaFoldDB" id="A0A0B7MV88"/>
<dbReference type="EMBL" id="LN720912">
    <property type="protein sequence ID" value="CEP09037.1"/>
    <property type="molecule type" value="Genomic_DNA"/>
</dbReference>
<dbReference type="GO" id="GO:0000981">
    <property type="term" value="F:DNA-binding transcription factor activity, RNA polymerase II-specific"/>
    <property type="evidence" value="ECO:0007669"/>
    <property type="project" value="TreeGrafter"/>
</dbReference>
<dbReference type="PANTHER" id="PTHR37784">
    <property type="entry name" value="PROTEIN MSN1"/>
    <property type="match status" value="1"/>
</dbReference>
<protein>
    <recommendedName>
        <fullName evidence="1">Transcription activator GCR1-like domain-containing protein</fullName>
    </recommendedName>
</protein>
<feature type="domain" description="Transcription activator GCR1-like" evidence="1">
    <location>
        <begin position="122"/>
        <end position="198"/>
    </location>
</feature>
<evidence type="ECO:0000313" key="2">
    <source>
        <dbReference type="EMBL" id="CEP09037.1"/>
    </source>
</evidence>
<gene>
    <name evidence="2" type="primary">PARPA_02474.1 scaffold 4549</name>
</gene>
<dbReference type="GO" id="GO:0060963">
    <property type="term" value="P:positive regulation of ribosomal protein gene transcription by RNA polymerase II"/>
    <property type="evidence" value="ECO:0007669"/>
    <property type="project" value="TreeGrafter"/>
</dbReference>
<dbReference type="InterPro" id="IPR022210">
    <property type="entry name" value="TF_GCR1-like"/>
</dbReference>
<dbReference type="Proteomes" id="UP000054107">
    <property type="component" value="Unassembled WGS sequence"/>
</dbReference>
<accession>A0A0B7MV88</accession>
<dbReference type="GO" id="GO:0000978">
    <property type="term" value="F:RNA polymerase II cis-regulatory region sequence-specific DNA binding"/>
    <property type="evidence" value="ECO:0007669"/>
    <property type="project" value="TreeGrafter"/>
</dbReference>
<dbReference type="PANTHER" id="PTHR37784:SF2">
    <property type="entry name" value="HIGH-OSMOLARITY-INDUCED TRANSCRIPTION PROTEIN 1"/>
    <property type="match status" value="1"/>
</dbReference>
<evidence type="ECO:0000313" key="3">
    <source>
        <dbReference type="Proteomes" id="UP000054107"/>
    </source>
</evidence>
<dbReference type="OrthoDB" id="428577at2759"/>
<reference evidence="2 3" key="1">
    <citation type="submission" date="2014-09" db="EMBL/GenBank/DDBJ databases">
        <authorList>
            <person name="Ellenberger Sabrina"/>
        </authorList>
    </citation>
    <scope>NUCLEOTIDE SEQUENCE [LARGE SCALE GENOMIC DNA]</scope>
    <source>
        <strain evidence="2 3">CBS 412.66</strain>
    </source>
</reference>
<name>A0A0B7MV88_9FUNG</name>
<organism evidence="2 3">
    <name type="scientific">Parasitella parasitica</name>
    <dbReference type="NCBI Taxonomy" id="35722"/>
    <lineage>
        <taxon>Eukaryota</taxon>
        <taxon>Fungi</taxon>
        <taxon>Fungi incertae sedis</taxon>
        <taxon>Mucoromycota</taxon>
        <taxon>Mucoromycotina</taxon>
        <taxon>Mucoromycetes</taxon>
        <taxon>Mucorales</taxon>
        <taxon>Mucorineae</taxon>
        <taxon>Mucoraceae</taxon>
        <taxon>Parasitella</taxon>
    </lineage>
</organism>
<evidence type="ECO:0000259" key="1">
    <source>
        <dbReference type="Pfam" id="PF12550"/>
    </source>
</evidence>
<proteinExistence type="predicted"/>
<keyword evidence="3" id="KW-1185">Reference proteome</keyword>
<sequence>MVLQETLPVIEQRFSEVLSELKANNQATVAGVQHIVQQLLTTSNSSTNEQVMAKLVQIENNQLPRGIHAHDSIDAGAETSAALSSLRALEAPSNGVTHLRATEVDADSRAKTSNTEASSVMLSKDTSTIRELWIEWMVEGSRSTKFMTVAVLNDKFKTKWRSHQKDRTFYSRRLVIIRAVQALINDGKSLDDAINHCQTELQSSGC</sequence>
<dbReference type="InterPro" id="IPR052146">
    <property type="entry name" value="HOT1"/>
</dbReference>